<gene>
    <name evidence="2" type="ORF">PLOB_00000136</name>
</gene>
<evidence type="ECO:0000313" key="3">
    <source>
        <dbReference type="Proteomes" id="UP001159405"/>
    </source>
</evidence>
<keyword evidence="3" id="KW-1185">Reference proteome</keyword>
<proteinExistence type="predicted"/>
<comment type="caution">
    <text evidence="2">The sequence shown here is derived from an EMBL/GenBank/DDBJ whole genome shotgun (WGS) entry which is preliminary data.</text>
</comment>
<name>A0ABN8MRA4_9CNID</name>
<feature type="coiled-coil region" evidence="1">
    <location>
        <begin position="13"/>
        <end position="58"/>
    </location>
</feature>
<evidence type="ECO:0000256" key="1">
    <source>
        <dbReference type="SAM" id="Coils"/>
    </source>
</evidence>
<evidence type="ECO:0000313" key="2">
    <source>
        <dbReference type="EMBL" id="CAH3032647.1"/>
    </source>
</evidence>
<reference evidence="2 3" key="1">
    <citation type="submission" date="2022-05" db="EMBL/GenBank/DDBJ databases">
        <authorList>
            <consortium name="Genoscope - CEA"/>
            <person name="William W."/>
        </authorList>
    </citation>
    <scope>NUCLEOTIDE SEQUENCE [LARGE SCALE GENOMIC DNA]</scope>
</reference>
<organism evidence="2 3">
    <name type="scientific">Porites lobata</name>
    <dbReference type="NCBI Taxonomy" id="104759"/>
    <lineage>
        <taxon>Eukaryota</taxon>
        <taxon>Metazoa</taxon>
        <taxon>Cnidaria</taxon>
        <taxon>Anthozoa</taxon>
        <taxon>Hexacorallia</taxon>
        <taxon>Scleractinia</taxon>
        <taxon>Fungiina</taxon>
        <taxon>Poritidae</taxon>
        <taxon>Porites</taxon>
    </lineage>
</organism>
<keyword evidence="1" id="KW-0175">Coiled coil</keyword>
<dbReference type="EMBL" id="CALNXK010000001">
    <property type="protein sequence ID" value="CAH3032647.1"/>
    <property type="molecule type" value="Genomic_DNA"/>
</dbReference>
<protein>
    <submittedName>
        <fullName evidence="2">Uncharacterized protein</fullName>
    </submittedName>
</protein>
<accession>A0ABN8MRA4</accession>
<dbReference type="Proteomes" id="UP001159405">
    <property type="component" value="Unassembled WGS sequence"/>
</dbReference>
<sequence>MAETLSDEHVLLLEKTLQKNNEMIAENQKLREEMKAKEENHNKVLREVLNELQSIRQKQDNGNRVRPERQRKTNKVQVPSTCRRTLRKVVKTLKTKDDFPGFHLTESARESGRGCYLLSIFSLSVASFAVKRETTMWSSLQLPPNSKKLTENSVCMKQRVKVQGKILQKKDVNACKSHINRKLKASNAENPGLKKITWPTSKKAQLAEILSEDYMSSEESDVEGKFLVKELAWESRKLEKRRQQLDKFYNEQHSKRTRERLVKRVRGEVLSAQQKPVDCPDWDV</sequence>